<evidence type="ECO:0000256" key="1">
    <source>
        <dbReference type="SAM" id="MobiDB-lite"/>
    </source>
</evidence>
<gene>
    <name evidence="2" type="ORF">TDUB1175_LOCUS7707</name>
</gene>
<evidence type="ECO:0000313" key="2">
    <source>
        <dbReference type="EMBL" id="CAD8306036.1"/>
    </source>
</evidence>
<accession>A0A7R9VWB3</accession>
<dbReference type="EMBL" id="HBED01015540">
    <property type="protein sequence ID" value="CAD8306036.1"/>
    <property type="molecule type" value="Transcribed_RNA"/>
</dbReference>
<proteinExistence type="predicted"/>
<evidence type="ECO:0008006" key="3">
    <source>
        <dbReference type="Google" id="ProtNLM"/>
    </source>
</evidence>
<sequence length="251" mass="27129">MTALLLASHQLKPAASPPRFGVRDLVRAGRGIVSVQDIKNAASKMLARVSLQARPAPTSLIYPMIMPLSSSGVAKNELHSLLDCATFLTELSVCDSYFVTVPSAVTAFAAVKCAVEACPSVSGEAKRALYDFIEESTKLNVHSQEVQAAELRLGSFCLAEGEDLDDVHAAVVEAEVASSPRGVDVVPCDESEIKPLPTPSESEGPQQQQQRMKRMVSDEDIVVRPKRPSNDDGTATMTRVKRIRHFVVIED</sequence>
<protein>
    <recommendedName>
        <fullName evidence="3">Cyclin C-terminal domain-containing protein</fullName>
    </recommendedName>
</protein>
<reference evidence="2" key="1">
    <citation type="submission" date="2021-01" db="EMBL/GenBank/DDBJ databases">
        <authorList>
            <person name="Corre E."/>
            <person name="Pelletier E."/>
            <person name="Niang G."/>
            <person name="Scheremetjew M."/>
            <person name="Finn R."/>
            <person name="Kale V."/>
            <person name="Holt S."/>
            <person name="Cochrane G."/>
            <person name="Meng A."/>
            <person name="Brown T."/>
            <person name="Cohen L."/>
        </authorList>
    </citation>
    <scope>NUCLEOTIDE SEQUENCE</scope>
    <source>
        <strain evidence="2">CCMP147</strain>
    </source>
</reference>
<name>A0A7R9VWB3_9STRA</name>
<dbReference type="AlphaFoldDB" id="A0A7R9VWB3"/>
<feature type="region of interest" description="Disordered" evidence="1">
    <location>
        <begin position="191"/>
        <end position="219"/>
    </location>
</feature>
<organism evidence="2">
    <name type="scientific">Pseudictyota dubia</name>
    <dbReference type="NCBI Taxonomy" id="2749911"/>
    <lineage>
        <taxon>Eukaryota</taxon>
        <taxon>Sar</taxon>
        <taxon>Stramenopiles</taxon>
        <taxon>Ochrophyta</taxon>
        <taxon>Bacillariophyta</taxon>
        <taxon>Mediophyceae</taxon>
        <taxon>Biddulphiophycidae</taxon>
        <taxon>Eupodiscales</taxon>
        <taxon>Odontellaceae</taxon>
        <taxon>Pseudictyota</taxon>
    </lineage>
</organism>